<dbReference type="Gene3D" id="2.170.130.10">
    <property type="entry name" value="TonB-dependent receptor, plug domain"/>
    <property type="match status" value="1"/>
</dbReference>
<name>A0A160TJS7_9ZZZZ</name>
<keyword evidence="5" id="KW-0472">Membrane</keyword>
<evidence type="ECO:0000256" key="5">
    <source>
        <dbReference type="ARBA" id="ARBA00023136"/>
    </source>
</evidence>
<feature type="domain" description="TonB-dependent receptor plug" evidence="9">
    <location>
        <begin position="66"/>
        <end position="178"/>
    </location>
</feature>
<dbReference type="InterPro" id="IPR039426">
    <property type="entry name" value="TonB-dep_rcpt-like"/>
</dbReference>
<dbReference type="InterPro" id="IPR010104">
    <property type="entry name" value="TonB_rcpt_bac"/>
</dbReference>
<keyword evidence="10" id="KW-0675">Receptor</keyword>
<dbReference type="PANTHER" id="PTHR40980">
    <property type="entry name" value="PLUG DOMAIN-CONTAINING PROTEIN"/>
    <property type="match status" value="1"/>
</dbReference>
<sequence>MTAIRLLAASVSSLALAATAHAQSTNAPGNTAPSGATQTAQNDPGSEADIIVTGIRGSIQASITAKRDSSVISDVLTAEDIGKFPDKNVAEALQRIPGIVINREFGEGERVSLRGTAPNLTKTLVNGHSIATADWFILDQVASTRSFNYLTLPAEIIGQLEVYKSPQADVEEGGVGGTINVHTRNPLDLKPLTLSASVQGVYSDRSGKFDPQISGLVSWKNADETFGILIGGIYQKRQTRRDGIEVFGYAPFAVNGATANVPTLIGSTIFKQDRERYGGNIGVQFRPSDTLEINVTGLYSRFGANNFNQNYIAWAERALGTGGTITNATVQNGLAVAGTVTSTNNAAGGARAMVFDAIDRKAFAETYSADLDLIYKPTEQLTVHLKAGWTKATGATSNENFLETASTGSFSYDLRGKAPQVTFTSPNPTSPANALIDFSRIQSVTNDDKEKYAYLDLEQQVDWGPMSALKVGVKYTDHDRSALRLATNGGVLTPGLVCGGAPCTAASFASGQGTPDDFLDNIAAPGTLKNYWTVDPARLAQIYGSQAAALTAKFIVPGNTYSINEKTYGGYAMAKFGGDGWRGNVGVRVVKTDQTSTGSLIGGANPQFTNPFGGFTPITSSRSYTDVLPSANLSIDLSRKVVLRFAAGKTVTRPDFVDITPGIDLNGTLLTGQGGDPNLQPYRANQYDVSLEWYPDAETIVALAAFYKDIQSYIVNRTSTEILPGQFVPGTQPASCTLAPGSNPNLFNCPYQINRRSNGTGGRNQGFEFQVSRPIWGGFGAMANYTYSDAKASNGDQIPGNSKHSVNLTGYYENDLLSARVSYSYRSAFFIDIDRAAPLNQAALSSLDASLGINVTKNVTLTADAVNLTNKKIVQYSGTRDRIRAIYDNGRQFYVGARFKF</sequence>
<dbReference type="InterPro" id="IPR000531">
    <property type="entry name" value="Beta-barrel_TonB"/>
</dbReference>
<reference evidence="10" key="1">
    <citation type="submission" date="2015-10" db="EMBL/GenBank/DDBJ databases">
        <authorList>
            <person name="Gilbert D.G."/>
        </authorList>
    </citation>
    <scope>NUCLEOTIDE SEQUENCE</scope>
</reference>
<evidence type="ECO:0000256" key="7">
    <source>
        <dbReference type="SAM" id="MobiDB-lite"/>
    </source>
</evidence>
<dbReference type="GO" id="GO:0009279">
    <property type="term" value="C:cell outer membrane"/>
    <property type="evidence" value="ECO:0007669"/>
    <property type="project" value="UniProtKB-SubCell"/>
</dbReference>
<dbReference type="InterPro" id="IPR036942">
    <property type="entry name" value="Beta-barrel_TonB_sf"/>
</dbReference>
<evidence type="ECO:0000256" key="1">
    <source>
        <dbReference type="ARBA" id="ARBA00004571"/>
    </source>
</evidence>
<proteinExistence type="predicted"/>
<dbReference type="SUPFAM" id="SSF56935">
    <property type="entry name" value="Porins"/>
    <property type="match status" value="1"/>
</dbReference>
<evidence type="ECO:0000256" key="2">
    <source>
        <dbReference type="ARBA" id="ARBA00022448"/>
    </source>
</evidence>
<evidence type="ECO:0000259" key="9">
    <source>
        <dbReference type="Pfam" id="PF07715"/>
    </source>
</evidence>
<evidence type="ECO:0000259" key="8">
    <source>
        <dbReference type="Pfam" id="PF00593"/>
    </source>
</evidence>
<feature type="compositionally biased region" description="Polar residues" evidence="7">
    <location>
        <begin position="25"/>
        <end position="44"/>
    </location>
</feature>
<dbReference type="Gene3D" id="2.40.170.20">
    <property type="entry name" value="TonB-dependent receptor, beta-barrel domain"/>
    <property type="match status" value="1"/>
</dbReference>
<keyword evidence="2" id="KW-0813">Transport</keyword>
<dbReference type="InterPro" id="IPR012910">
    <property type="entry name" value="Plug_dom"/>
</dbReference>
<evidence type="ECO:0000256" key="6">
    <source>
        <dbReference type="ARBA" id="ARBA00023237"/>
    </source>
</evidence>
<dbReference type="Pfam" id="PF00593">
    <property type="entry name" value="TonB_dep_Rec_b-barrel"/>
    <property type="match status" value="1"/>
</dbReference>
<evidence type="ECO:0000313" key="10">
    <source>
        <dbReference type="EMBL" id="CUS45315.1"/>
    </source>
</evidence>
<feature type="region of interest" description="Disordered" evidence="7">
    <location>
        <begin position="24"/>
        <end position="45"/>
    </location>
</feature>
<gene>
    <name evidence="10" type="ORF">MGWOODY_Smn1832</name>
</gene>
<keyword evidence="3" id="KW-0812">Transmembrane</keyword>
<dbReference type="InterPro" id="IPR037066">
    <property type="entry name" value="Plug_dom_sf"/>
</dbReference>
<evidence type="ECO:0000256" key="4">
    <source>
        <dbReference type="ARBA" id="ARBA00023077"/>
    </source>
</evidence>
<evidence type="ECO:0000256" key="3">
    <source>
        <dbReference type="ARBA" id="ARBA00022692"/>
    </source>
</evidence>
<organism evidence="10">
    <name type="scientific">hydrothermal vent metagenome</name>
    <dbReference type="NCBI Taxonomy" id="652676"/>
    <lineage>
        <taxon>unclassified sequences</taxon>
        <taxon>metagenomes</taxon>
        <taxon>ecological metagenomes</taxon>
    </lineage>
</organism>
<accession>A0A160TJS7</accession>
<dbReference type="PROSITE" id="PS52016">
    <property type="entry name" value="TONB_DEPENDENT_REC_3"/>
    <property type="match status" value="1"/>
</dbReference>
<comment type="subcellular location">
    <subcellularLocation>
        <location evidence="1">Cell outer membrane</location>
        <topology evidence="1">Multi-pass membrane protein</topology>
    </subcellularLocation>
</comment>
<dbReference type="EMBL" id="CZQE01000240">
    <property type="protein sequence ID" value="CUS45315.1"/>
    <property type="molecule type" value="Genomic_DNA"/>
</dbReference>
<keyword evidence="4" id="KW-0798">TonB box</keyword>
<dbReference type="NCBIfam" id="TIGR01782">
    <property type="entry name" value="TonB-Xanth-Caul"/>
    <property type="match status" value="1"/>
</dbReference>
<dbReference type="AlphaFoldDB" id="A0A160TJS7"/>
<dbReference type="CDD" id="cd01347">
    <property type="entry name" value="ligand_gated_channel"/>
    <property type="match status" value="1"/>
</dbReference>
<keyword evidence="6" id="KW-0998">Cell outer membrane</keyword>
<dbReference type="Pfam" id="PF07715">
    <property type="entry name" value="Plug"/>
    <property type="match status" value="1"/>
</dbReference>
<feature type="domain" description="TonB-dependent receptor-like beta-barrel" evidence="8">
    <location>
        <begin position="413"/>
        <end position="868"/>
    </location>
</feature>
<protein>
    <submittedName>
        <fullName evidence="10">N-acetylglucosamine-regulated TonB-dependent outer membrane receptor</fullName>
    </submittedName>
</protein>
<dbReference type="PANTHER" id="PTHR40980:SF3">
    <property type="entry name" value="TONB-DEPENDENT RECEPTOR-LIKE BETA-BARREL DOMAIN-CONTAINING PROTEIN"/>
    <property type="match status" value="1"/>
</dbReference>